<organism evidence="2 3">
    <name type="scientific">Corallococcus exercitus</name>
    <dbReference type="NCBI Taxonomy" id="2316736"/>
    <lineage>
        <taxon>Bacteria</taxon>
        <taxon>Pseudomonadati</taxon>
        <taxon>Myxococcota</taxon>
        <taxon>Myxococcia</taxon>
        <taxon>Myxococcales</taxon>
        <taxon>Cystobacterineae</taxon>
        <taxon>Myxococcaceae</taxon>
        <taxon>Corallococcus</taxon>
    </lineage>
</organism>
<dbReference type="NCBIfam" id="NF033545">
    <property type="entry name" value="transpos_IS630"/>
    <property type="match status" value="1"/>
</dbReference>
<reference evidence="2 3" key="1">
    <citation type="submission" date="2020-05" db="EMBL/GenBank/DDBJ databases">
        <authorList>
            <person name="Whitworth D."/>
        </authorList>
    </citation>
    <scope>NUCLEOTIDE SEQUENCE [LARGE SCALE GENOMIC DNA]</scope>
    <source>
        <strain evidence="2 3">CA046A</strain>
    </source>
</reference>
<evidence type="ECO:0000259" key="1">
    <source>
        <dbReference type="Pfam" id="PF13358"/>
    </source>
</evidence>
<dbReference type="AlphaFoldDB" id="A0A7Y4JRD5"/>
<dbReference type="Pfam" id="PF13551">
    <property type="entry name" value="HTH_29"/>
    <property type="match status" value="1"/>
</dbReference>
<evidence type="ECO:0000313" key="2">
    <source>
        <dbReference type="EMBL" id="NOK09785.1"/>
    </source>
</evidence>
<feature type="domain" description="Tc1-like transposase DDE" evidence="1">
    <location>
        <begin position="176"/>
        <end position="254"/>
    </location>
</feature>
<dbReference type="Pfam" id="PF13358">
    <property type="entry name" value="DDE_3"/>
    <property type="match status" value="1"/>
</dbReference>
<accession>A0A7Y4JRD5</accession>
<proteinExistence type="predicted"/>
<name>A0A7Y4JRD5_9BACT</name>
<dbReference type="Proteomes" id="UP000528460">
    <property type="component" value="Unassembled WGS sequence"/>
</dbReference>
<evidence type="ECO:0000313" key="3">
    <source>
        <dbReference type="Proteomes" id="UP000528460"/>
    </source>
</evidence>
<comment type="caution">
    <text evidence="2">The sequence shown here is derived from an EMBL/GenBank/DDBJ whole genome shotgun (WGS) entry which is preliminary data.</text>
</comment>
<dbReference type="EMBL" id="JABFJW010000075">
    <property type="protein sequence ID" value="NOK09785.1"/>
    <property type="molecule type" value="Genomic_DNA"/>
</dbReference>
<dbReference type="InterPro" id="IPR009057">
    <property type="entry name" value="Homeodomain-like_sf"/>
</dbReference>
<protein>
    <submittedName>
        <fullName evidence="2">IS630 family transposase</fullName>
    </submittedName>
</protein>
<dbReference type="InterPro" id="IPR038717">
    <property type="entry name" value="Tc1-like_DDE_dom"/>
</dbReference>
<dbReference type="InterPro" id="IPR047655">
    <property type="entry name" value="Transpos_IS630-like"/>
</dbReference>
<dbReference type="SUPFAM" id="SSF46689">
    <property type="entry name" value="Homeodomain-like"/>
    <property type="match status" value="1"/>
</dbReference>
<gene>
    <name evidence="2" type="ORF">HNS30_12180</name>
</gene>
<sequence length="256" mass="29478">MQEPGLKLKQAEKEALDVLMRRGRQSVRVLKRARALQLLGEGWTGVAAAEAAGLSERTVRHVRGRYRCEGLEAALREKPRPGRQRRSTPSQVVALVCSNPPQGYGRWTLSLLVREVVGRGIVPQVGMETVRELIKRHDLKPWREKRWCVPQLDAQYVQRMEDVLDLYEKPFTRREPVVCFDERLVQLLDSKRDVRPMHPGAVTRRDFEYVRCGTANLFCAVEPRTGRHFVKATRCRKAADFAQAVRDLARRYPNAR</sequence>